<keyword evidence="3" id="KW-0560">Oxidoreductase</keyword>
<evidence type="ECO:0000256" key="2">
    <source>
        <dbReference type="ARBA" id="ARBA00022857"/>
    </source>
</evidence>
<comment type="similarity">
    <text evidence="1">Belongs to the short-chain dehydrogenases/reductases (SDR) family.</text>
</comment>
<dbReference type="Gene3D" id="3.40.50.720">
    <property type="entry name" value="NAD(P)-binding Rossmann-like Domain"/>
    <property type="match status" value="1"/>
</dbReference>
<name>A0A8H3FFM0_9LECA</name>
<dbReference type="InterPro" id="IPR036291">
    <property type="entry name" value="NAD(P)-bd_dom_sf"/>
</dbReference>
<organism evidence="4 5">
    <name type="scientific">Heterodermia speciosa</name>
    <dbReference type="NCBI Taxonomy" id="116794"/>
    <lineage>
        <taxon>Eukaryota</taxon>
        <taxon>Fungi</taxon>
        <taxon>Dikarya</taxon>
        <taxon>Ascomycota</taxon>
        <taxon>Pezizomycotina</taxon>
        <taxon>Lecanoromycetes</taxon>
        <taxon>OSLEUM clade</taxon>
        <taxon>Lecanoromycetidae</taxon>
        <taxon>Caliciales</taxon>
        <taxon>Physciaceae</taxon>
        <taxon>Heterodermia</taxon>
    </lineage>
</organism>
<proteinExistence type="inferred from homology"/>
<comment type="caution">
    <text evidence="4">The sequence shown here is derived from an EMBL/GenBank/DDBJ whole genome shotgun (WGS) entry which is preliminary data.</text>
</comment>
<sequence>MAACYRNKLDRLRRYRRKMVRQHLALRRTSSDHPKNIPFFVQRTLDLLEYSDLETQNGHWKDDGSSFGGEWGTQGVHHRQARREVERGGYHVPKVNPVNALDERMVYRYACYPSNTAGIVIANTTRLSILVPVVGDITSQEDLKGMASRIQNDVGYINVLIANAGMTGPMLEELKPRHTLSDFVQHAWKTPMAEFTNVYGLNCTALYYTVLVFLELLDEGNKSRYQGGKSQVIATASTASFLRHPRAGYAYLSSKAAVISLIKCFSTFCVPWGIRFNAIAAGCPFTFPSLFIASRLKTQRVMGLANMITSLVFPSDIAEPLFKQFVIDPTKSITEEGVFSRSYQPAERAGSIEDMAGLTLYMTSRAGSFVNGSVMLADGGKLATMPATY</sequence>
<dbReference type="CDD" id="cd05233">
    <property type="entry name" value="SDR_c"/>
    <property type="match status" value="1"/>
</dbReference>
<protein>
    <submittedName>
        <fullName evidence="4">Uncharacterized protein</fullName>
    </submittedName>
</protein>
<evidence type="ECO:0000256" key="3">
    <source>
        <dbReference type="ARBA" id="ARBA00023002"/>
    </source>
</evidence>
<gene>
    <name evidence="4" type="ORF">HETSPECPRED_004137</name>
</gene>
<keyword evidence="2" id="KW-0521">NADP</keyword>
<evidence type="ECO:0000313" key="5">
    <source>
        <dbReference type="Proteomes" id="UP000664521"/>
    </source>
</evidence>
<reference evidence="4" key="1">
    <citation type="submission" date="2021-03" db="EMBL/GenBank/DDBJ databases">
        <authorList>
            <person name="Tagirdzhanova G."/>
        </authorList>
    </citation>
    <scope>NUCLEOTIDE SEQUENCE</scope>
</reference>
<dbReference type="PANTHER" id="PTHR43618">
    <property type="entry name" value="7-ALPHA-HYDROXYSTEROID DEHYDROGENASE"/>
    <property type="match status" value="1"/>
</dbReference>
<evidence type="ECO:0000256" key="1">
    <source>
        <dbReference type="ARBA" id="ARBA00006484"/>
    </source>
</evidence>
<dbReference type="InterPro" id="IPR052178">
    <property type="entry name" value="Sec_Metab_Biosynth_SDR"/>
</dbReference>
<dbReference type="OrthoDB" id="2898618at2759"/>
<keyword evidence="5" id="KW-1185">Reference proteome</keyword>
<dbReference type="Proteomes" id="UP000664521">
    <property type="component" value="Unassembled WGS sequence"/>
</dbReference>
<dbReference type="PRINTS" id="PR00081">
    <property type="entry name" value="GDHRDH"/>
</dbReference>
<dbReference type="Pfam" id="PF00106">
    <property type="entry name" value="adh_short"/>
    <property type="match status" value="1"/>
</dbReference>
<accession>A0A8H3FFM0</accession>
<dbReference type="GO" id="GO:0016491">
    <property type="term" value="F:oxidoreductase activity"/>
    <property type="evidence" value="ECO:0007669"/>
    <property type="project" value="UniProtKB-KW"/>
</dbReference>
<evidence type="ECO:0000313" key="4">
    <source>
        <dbReference type="EMBL" id="CAF9920001.1"/>
    </source>
</evidence>
<dbReference type="SUPFAM" id="SSF51735">
    <property type="entry name" value="NAD(P)-binding Rossmann-fold domains"/>
    <property type="match status" value="1"/>
</dbReference>
<dbReference type="AlphaFoldDB" id="A0A8H3FFM0"/>
<dbReference type="PANTHER" id="PTHR43618:SF18">
    <property type="entry name" value="SHORT CHAIN DEHYDROGENASE_REDUCTASE FAMILY (AFU_ORTHOLOGUE AFUA_5G12480)"/>
    <property type="match status" value="1"/>
</dbReference>
<dbReference type="EMBL" id="CAJPDS010000025">
    <property type="protein sequence ID" value="CAF9920001.1"/>
    <property type="molecule type" value="Genomic_DNA"/>
</dbReference>
<dbReference type="InterPro" id="IPR002347">
    <property type="entry name" value="SDR_fam"/>
</dbReference>